<dbReference type="OrthoDB" id="288063at2"/>
<dbReference type="RefSeq" id="WP_075084265.1">
    <property type="nucleotide sequence ID" value="NZ_CP042912.1"/>
</dbReference>
<keyword evidence="1" id="KW-0812">Transmembrane</keyword>
<dbReference type="EMBL" id="CP042912">
    <property type="protein sequence ID" value="QEG22791.1"/>
    <property type="molecule type" value="Genomic_DNA"/>
</dbReference>
<dbReference type="KEGG" id="mff:MFFC18_26750"/>
<accession>A0A5B9PJC8</accession>
<keyword evidence="1" id="KW-0472">Membrane</keyword>
<dbReference type="Pfam" id="PF03703">
    <property type="entry name" value="bPH_2"/>
    <property type="match status" value="1"/>
</dbReference>
<dbReference type="PANTHER" id="PTHR37938">
    <property type="entry name" value="BLL0215 PROTEIN"/>
    <property type="match status" value="1"/>
</dbReference>
<dbReference type="InterPro" id="IPR005182">
    <property type="entry name" value="YdbS-like_PH"/>
</dbReference>
<evidence type="ECO:0000313" key="3">
    <source>
        <dbReference type="EMBL" id="QEG22791.1"/>
    </source>
</evidence>
<organism evidence="3 4">
    <name type="scientific">Mariniblastus fucicola</name>
    <dbReference type="NCBI Taxonomy" id="980251"/>
    <lineage>
        <taxon>Bacteria</taxon>
        <taxon>Pseudomonadati</taxon>
        <taxon>Planctomycetota</taxon>
        <taxon>Planctomycetia</taxon>
        <taxon>Pirellulales</taxon>
        <taxon>Pirellulaceae</taxon>
        <taxon>Mariniblastus</taxon>
    </lineage>
</organism>
<dbReference type="Proteomes" id="UP000322214">
    <property type="component" value="Chromosome"/>
</dbReference>
<keyword evidence="4" id="KW-1185">Reference proteome</keyword>
<reference evidence="3 4" key="1">
    <citation type="submission" date="2019-08" db="EMBL/GenBank/DDBJ databases">
        <title>Deep-cultivation of Planctomycetes and their phenomic and genomic characterization uncovers novel biology.</title>
        <authorList>
            <person name="Wiegand S."/>
            <person name="Jogler M."/>
            <person name="Boedeker C."/>
            <person name="Pinto D."/>
            <person name="Vollmers J."/>
            <person name="Rivas-Marin E."/>
            <person name="Kohn T."/>
            <person name="Peeters S.H."/>
            <person name="Heuer A."/>
            <person name="Rast P."/>
            <person name="Oberbeckmann S."/>
            <person name="Bunk B."/>
            <person name="Jeske O."/>
            <person name="Meyerdierks A."/>
            <person name="Storesund J.E."/>
            <person name="Kallscheuer N."/>
            <person name="Luecker S."/>
            <person name="Lage O.M."/>
            <person name="Pohl T."/>
            <person name="Merkel B.J."/>
            <person name="Hornburger P."/>
            <person name="Mueller R.-W."/>
            <person name="Bruemmer F."/>
            <person name="Labrenz M."/>
            <person name="Spormann A.M."/>
            <person name="Op den Camp H."/>
            <person name="Overmann J."/>
            <person name="Amann R."/>
            <person name="Jetten M.S.M."/>
            <person name="Mascher T."/>
            <person name="Medema M.H."/>
            <person name="Devos D.P."/>
            <person name="Kaster A.-K."/>
            <person name="Ovreas L."/>
            <person name="Rohde M."/>
            <person name="Galperin M.Y."/>
            <person name="Jogler C."/>
        </authorList>
    </citation>
    <scope>NUCLEOTIDE SEQUENCE [LARGE SCALE GENOMIC DNA]</scope>
    <source>
        <strain evidence="3 4">FC18</strain>
    </source>
</reference>
<evidence type="ECO:0000259" key="2">
    <source>
        <dbReference type="Pfam" id="PF03703"/>
    </source>
</evidence>
<keyword evidence="1" id="KW-1133">Transmembrane helix</keyword>
<feature type="transmembrane region" description="Helical" evidence="1">
    <location>
        <begin position="55"/>
        <end position="78"/>
    </location>
</feature>
<dbReference type="PANTHER" id="PTHR37938:SF1">
    <property type="entry name" value="BLL0215 PROTEIN"/>
    <property type="match status" value="1"/>
</dbReference>
<protein>
    <submittedName>
        <fullName evidence="3">Bacterial membrane flanked domain protein</fullName>
    </submittedName>
</protein>
<feature type="transmembrane region" description="Helical" evidence="1">
    <location>
        <begin position="31"/>
        <end position="49"/>
    </location>
</feature>
<proteinExistence type="predicted"/>
<gene>
    <name evidence="3" type="ORF">MFFC18_26750</name>
</gene>
<feature type="domain" description="YdbS-like PH" evidence="2">
    <location>
        <begin position="81"/>
        <end position="157"/>
    </location>
</feature>
<sequence length="164" mass="18562">MKEKVDSDLEPVEGENILYEAHPSMFRNQPLWFVILVLLSLIGFAFPFLPFETSYLTKFLEIAIPMVIGLIAFLAWWLKCKATTLTVTSERTSCRRGILSKSITEVWHQDVRNVQLDQSLLQRILDVGTIGISSAAQSGLEISVSGVPHPEKVKALIDTYRRRD</sequence>
<dbReference type="STRING" id="980251.GCA_001642875_01464"/>
<evidence type="ECO:0000313" key="4">
    <source>
        <dbReference type="Proteomes" id="UP000322214"/>
    </source>
</evidence>
<evidence type="ECO:0000256" key="1">
    <source>
        <dbReference type="SAM" id="Phobius"/>
    </source>
</evidence>
<name>A0A5B9PJC8_9BACT</name>
<dbReference type="AlphaFoldDB" id="A0A5B9PJC8"/>